<name>A0A1Y6JPV0_PSEVI</name>
<dbReference type="InterPro" id="IPR000182">
    <property type="entry name" value="GNAT_dom"/>
</dbReference>
<dbReference type="AlphaFoldDB" id="A0A1Y6JPV0"/>
<evidence type="ECO:0000256" key="2">
    <source>
        <dbReference type="ARBA" id="ARBA00023315"/>
    </source>
</evidence>
<accession>A0A1Y6JPV0</accession>
<sequence length="147" mass="16491">MKPLEIQQITQLPSQIHMLEMQAAEEGFRFLTRLIVEWGSGANRFDAPGECLMAASLDGCLIGIGGVSVDPYMQNGVGRLRRLYVSPVARRQNVGRVLVERLVEHAAGYFRIVRLYTDTTDGDAFYLQCGFRRTNEEGATHIMELGR</sequence>
<reference evidence="4 5" key="1">
    <citation type="submission" date="2017-05" db="EMBL/GenBank/DDBJ databases">
        <authorList>
            <person name="Song R."/>
            <person name="Chenine A.L."/>
            <person name="Ruprecht R.M."/>
        </authorList>
    </citation>
    <scope>NUCLEOTIDE SEQUENCE [LARGE SCALE GENOMIC DNA]</scope>
    <source>
        <strain evidence="4 5">CFBP 1590</strain>
    </source>
</reference>
<dbReference type="InterPro" id="IPR050832">
    <property type="entry name" value="Bact_Acetyltransf"/>
</dbReference>
<protein>
    <submittedName>
        <fullName evidence="4">Prophage PSPPH06, GNAT family acetyltransferase</fullName>
    </submittedName>
</protein>
<evidence type="ECO:0000256" key="1">
    <source>
        <dbReference type="ARBA" id="ARBA00022679"/>
    </source>
</evidence>
<dbReference type="PANTHER" id="PTHR43877">
    <property type="entry name" value="AMINOALKYLPHOSPHONATE N-ACETYLTRANSFERASE-RELATED-RELATED"/>
    <property type="match status" value="1"/>
</dbReference>
<evidence type="ECO:0000313" key="4">
    <source>
        <dbReference type="EMBL" id="SMS11190.1"/>
    </source>
</evidence>
<proteinExistence type="predicted"/>
<dbReference type="SUPFAM" id="SSF55729">
    <property type="entry name" value="Acyl-CoA N-acyltransferases (Nat)"/>
    <property type="match status" value="1"/>
</dbReference>
<dbReference type="EMBL" id="LT855380">
    <property type="protein sequence ID" value="SMS11190.1"/>
    <property type="molecule type" value="Genomic_DNA"/>
</dbReference>
<dbReference type="Gene3D" id="3.40.630.30">
    <property type="match status" value="1"/>
</dbReference>
<gene>
    <name evidence="4" type="ORF">CFBP1590__3604</name>
</gene>
<keyword evidence="2" id="KW-0012">Acyltransferase</keyword>
<dbReference type="PROSITE" id="PS51186">
    <property type="entry name" value="GNAT"/>
    <property type="match status" value="1"/>
</dbReference>
<dbReference type="InterPro" id="IPR016181">
    <property type="entry name" value="Acyl_CoA_acyltransferase"/>
</dbReference>
<dbReference type="KEGG" id="pvd:CFBP1590__3604"/>
<keyword evidence="1 4" id="KW-0808">Transferase</keyword>
<dbReference type="Pfam" id="PF00583">
    <property type="entry name" value="Acetyltransf_1"/>
    <property type="match status" value="1"/>
</dbReference>
<evidence type="ECO:0000313" key="5">
    <source>
        <dbReference type="Proteomes" id="UP000196842"/>
    </source>
</evidence>
<organism evidence="4 5">
    <name type="scientific">Pseudomonas viridiflava</name>
    <name type="common">Phytomonas viridiflava</name>
    <dbReference type="NCBI Taxonomy" id="33069"/>
    <lineage>
        <taxon>Bacteria</taxon>
        <taxon>Pseudomonadati</taxon>
        <taxon>Pseudomonadota</taxon>
        <taxon>Gammaproteobacteria</taxon>
        <taxon>Pseudomonadales</taxon>
        <taxon>Pseudomonadaceae</taxon>
        <taxon>Pseudomonas</taxon>
    </lineage>
</organism>
<feature type="domain" description="N-acetyltransferase" evidence="3">
    <location>
        <begin position="4"/>
        <end position="147"/>
    </location>
</feature>
<dbReference type="GO" id="GO:0016747">
    <property type="term" value="F:acyltransferase activity, transferring groups other than amino-acyl groups"/>
    <property type="evidence" value="ECO:0007669"/>
    <property type="project" value="InterPro"/>
</dbReference>
<dbReference type="CDD" id="cd04301">
    <property type="entry name" value="NAT_SF"/>
    <property type="match status" value="1"/>
</dbReference>
<dbReference type="Proteomes" id="UP000196842">
    <property type="component" value="Chromosome I"/>
</dbReference>
<dbReference type="GeneID" id="47765253"/>
<dbReference type="RefSeq" id="WP_088235639.1">
    <property type="nucleotide sequence ID" value="NZ_LT855380.1"/>
</dbReference>
<evidence type="ECO:0000259" key="3">
    <source>
        <dbReference type="PROSITE" id="PS51186"/>
    </source>
</evidence>